<dbReference type="GO" id="GO:0008081">
    <property type="term" value="F:phosphoric diester hydrolase activity"/>
    <property type="evidence" value="ECO:0007669"/>
    <property type="project" value="UniProtKB-ARBA"/>
</dbReference>
<dbReference type="SUPFAM" id="SSF109604">
    <property type="entry name" value="HD-domain/PDEase-like"/>
    <property type="match status" value="1"/>
</dbReference>
<evidence type="ECO:0000313" key="3">
    <source>
        <dbReference type="EMBL" id="QGG80534.1"/>
    </source>
</evidence>
<evidence type="ECO:0000256" key="1">
    <source>
        <dbReference type="SAM" id="Coils"/>
    </source>
</evidence>
<dbReference type="PROSITE" id="PS51832">
    <property type="entry name" value="HD_GYP"/>
    <property type="match status" value="1"/>
</dbReference>
<dbReference type="Pfam" id="PF13487">
    <property type="entry name" value="HD_5"/>
    <property type="match status" value="1"/>
</dbReference>
<keyword evidence="1" id="KW-0175">Coiled coil</keyword>
<dbReference type="EMBL" id="CP045871">
    <property type="protein sequence ID" value="QGG80534.1"/>
    <property type="molecule type" value="Genomic_DNA"/>
</dbReference>
<dbReference type="KEGG" id="llp:GH975_08105"/>
<gene>
    <name evidence="3" type="ORF">GH975_08105</name>
</gene>
<dbReference type="OrthoDB" id="9816273at2"/>
<protein>
    <submittedName>
        <fullName evidence="3">DUF3391 domain-containing protein</fullName>
    </submittedName>
</protein>
<dbReference type="AlphaFoldDB" id="A0A5Q2QBQ6"/>
<organism evidence="3 4">
    <name type="scientific">Litorivicinus lipolyticus</name>
    <dbReference type="NCBI Taxonomy" id="418701"/>
    <lineage>
        <taxon>Bacteria</taxon>
        <taxon>Pseudomonadati</taxon>
        <taxon>Pseudomonadota</taxon>
        <taxon>Gammaproteobacteria</taxon>
        <taxon>Oceanospirillales</taxon>
        <taxon>Litorivicinaceae</taxon>
        <taxon>Litorivicinus</taxon>
    </lineage>
</organism>
<sequence>MGVGMSLPKIAKGELKVGMYVDLGLSWFDHPFASARFKITDAATLAQIQALRKLSTVTWDPDKSDLDKAAESGPADDVQEAAAVISNADADADARDALKSQRSALNKTESKVRLLNQRVRNLMGNLTSGSEIAIAAAGDIAGEVTDDLVSDPNAVMQLINLSAGDDSSFGRHAINVTAMSVMLARAAELDDAQVHSIGLGAFLHDIGTTRLPKSLTLKKSELNAPESRLYQEHCRIGLEIMGDNAAAIVRQIIACHHERCDGKGSPRGLGADKIPVAAKIVALANRYDHLCNPSHGRAPLAPSDAIKYLFAKERAHFDKRLLDLFVKCLGVYPPGTLVGLNNDQIGIVVQSNPAAPLKPLVVVYDPVVKRTDAVPLDLSAHGALSVERSYVVDQLPDVISSYLALSARTHYYLVSAVDSEILAAGERLRDQTAKP</sequence>
<name>A0A5Q2QBQ6_9GAMM</name>
<feature type="coiled-coil region" evidence="1">
    <location>
        <begin position="98"/>
        <end position="125"/>
    </location>
</feature>
<dbReference type="InterPro" id="IPR052020">
    <property type="entry name" value="Cyclic_di-GMP/3'3'-cGAMP_PDE"/>
</dbReference>
<dbReference type="PANTHER" id="PTHR45228">
    <property type="entry name" value="CYCLIC DI-GMP PHOSPHODIESTERASE TM_0186-RELATED"/>
    <property type="match status" value="1"/>
</dbReference>
<dbReference type="Proteomes" id="UP000388235">
    <property type="component" value="Chromosome"/>
</dbReference>
<dbReference type="InterPro" id="IPR021812">
    <property type="entry name" value="DUF3391"/>
</dbReference>
<dbReference type="Gene3D" id="1.10.3210.10">
    <property type="entry name" value="Hypothetical protein af1432"/>
    <property type="match status" value="1"/>
</dbReference>
<dbReference type="InterPro" id="IPR037522">
    <property type="entry name" value="HD_GYP_dom"/>
</dbReference>
<dbReference type="PANTHER" id="PTHR45228:SF4">
    <property type="entry name" value="LIPOPROTEIN"/>
    <property type="match status" value="1"/>
</dbReference>
<dbReference type="Pfam" id="PF11871">
    <property type="entry name" value="DUF3391"/>
    <property type="match status" value="1"/>
</dbReference>
<evidence type="ECO:0000313" key="4">
    <source>
        <dbReference type="Proteomes" id="UP000388235"/>
    </source>
</evidence>
<evidence type="ECO:0000259" key="2">
    <source>
        <dbReference type="PROSITE" id="PS51832"/>
    </source>
</evidence>
<dbReference type="CDD" id="cd00077">
    <property type="entry name" value="HDc"/>
    <property type="match status" value="1"/>
</dbReference>
<accession>A0A5Q2QBQ6</accession>
<feature type="domain" description="HD-GYP" evidence="2">
    <location>
        <begin position="147"/>
        <end position="341"/>
    </location>
</feature>
<proteinExistence type="predicted"/>
<dbReference type="InterPro" id="IPR003607">
    <property type="entry name" value="HD/PDEase_dom"/>
</dbReference>
<keyword evidence="4" id="KW-1185">Reference proteome</keyword>
<reference evidence="3 4" key="1">
    <citation type="submission" date="2019-11" db="EMBL/GenBank/DDBJ databases">
        <authorList>
            <person name="Khan S.A."/>
            <person name="Jeon C.O."/>
            <person name="Chun B.H."/>
        </authorList>
    </citation>
    <scope>NUCLEOTIDE SEQUENCE [LARGE SCALE GENOMIC DNA]</scope>
    <source>
        <strain evidence="3 4">IMCC 1097</strain>
    </source>
</reference>